<dbReference type="Gene3D" id="3.90.550.10">
    <property type="entry name" value="Spore Coat Polysaccharide Biosynthesis Protein SpsA, Chain A"/>
    <property type="match status" value="1"/>
</dbReference>
<accession>A0A1T5LDZ3</accession>
<keyword evidence="3" id="KW-0808">Transferase</keyword>
<dbReference type="SUPFAM" id="SSF53448">
    <property type="entry name" value="Nucleotide-diphospho-sugar transferases"/>
    <property type="match status" value="1"/>
</dbReference>
<feature type="transmembrane region" description="Helical" evidence="1">
    <location>
        <begin position="282"/>
        <end position="302"/>
    </location>
</feature>
<dbReference type="Pfam" id="PF00535">
    <property type="entry name" value="Glycos_transf_2"/>
    <property type="match status" value="1"/>
</dbReference>
<dbReference type="PANTHER" id="PTHR43685">
    <property type="entry name" value="GLYCOSYLTRANSFERASE"/>
    <property type="match status" value="1"/>
</dbReference>
<dbReference type="GO" id="GO:0016740">
    <property type="term" value="F:transferase activity"/>
    <property type="evidence" value="ECO:0007669"/>
    <property type="project" value="UniProtKB-KW"/>
</dbReference>
<keyword evidence="1" id="KW-0812">Transmembrane</keyword>
<organism evidence="3 4">
    <name type="scientific">Ohtaekwangia koreensis</name>
    <dbReference type="NCBI Taxonomy" id="688867"/>
    <lineage>
        <taxon>Bacteria</taxon>
        <taxon>Pseudomonadati</taxon>
        <taxon>Bacteroidota</taxon>
        <taxon>Cytophagia</taxon>
        <taxon>Cytophagales</taxon>
        <taxon>Fulvivirgaceae</taxon>
        <taxon>Ohtaekwangia</taxon>
    </lineage>
</organism>
<dbReference type="CDD" id="cd00761">
    <property type="entry name" value="Glyco_tranf_GTA_type"/>
    <property type="match status" value="1"/>
</dbReference>
<gene>
    <name evidence="3" type="ORF">SAMN05660236_3042</name>
</gene>
<keyword evidence="4" id="KW-1185">Reference proteome</keyword>
<keyword evidence="1" id="KW-0472">Membrane</keyword>
<evidence type="ECO:0000256" key="1">
    <source>
        <dbReference type="SAM" id="Phobius"/>
    </source>
</evidence>
<dbReference type="InterPro" id="IPR029044">
    <property type="entry name" value="Nucleotide-diphossugar_trans"/>
</dbReference>
<dbReference type="Proteomes" id="UP000190961">
    <property type="component" value="Unassembled WGS sequence"/>
</dbReference>
<evidence type="ECO:0000313" key="3">
    <source>
        <dbReference type="EMBL" id="SKC74211.1"/>
    </source>
</evidence>
<dbReference type="EMBL" id="FUZU01000002">
    <property type="protein sequence ID" value="SKC74211.1"/>
    <property type="molecule type" value="Genomic_DNA"/>
</dbReference>
<dbReference type="STRING" id="688867.SAMN05660236_3042"/>
<protein>
    <submittedName>
        <fullName evidence="3">Glycosyl transferase family 2</fullName>
    </submittedName>
</protein>
<dbReference type="PANTHER" id="PTHR43685:SF2">
    <property type="entry name" value="GLYCOSYLTRANSFERASE 2-LIKE DOMAIN-CONTAINING PROTEIN"/>
    <property type="match status" value="1"/>
</dbReference>
<dbReference type="InterPro" id="IPR050834">
    <property type="entry name" value="Glycosyltransf_2"/>
</dbReference>
<feature type="domain" description="Glycosyltransferase 2-like" evidence="2">
    <location>
        <begin position="6"/>
        <end position="99"/>
    </location>
</feature>
<evidence type="ECO:0000259" key="2">
    <source>
        <dbReference type="Pfam" id="PF00535"/>
    </source>
</evidence>
<keyword evidence="1" id="KW-1133">Transmembrane helix</keyword>
<dbReference type="InterPro" id="IPR001173">
    <property type="entry name" value="Glyco_trans_2-like"/>
</dbReference>
<dbReference type="RefSeq" id="WP_079687601.1">
    <property type="nucleotide sequence ID" value="NZ_FUZU01000002.1"/>
</dbReference>
<dbReference type="AlphaFoldDB" id="A0A1T5LDZ3"/>
<proteinExistence type="predicted"/>
<reference evidence="3 4" key="1">
    <citation type="submission" date="2017-02" db="EMBL/GenBank/DDBJ databases">
        <authorList>
            <person name="Peterson S.W."/>
        </authorList>
    </citation>
    <scope>NUCLEOTIDE SEQUENCE [LARGE SCALE GENOMIC DNA]</scope>
    <source>
        <strain evidence="3 4">DSM 25262</strain>
    </source>
</reference>
<evidence type="ECO:0000313" key="4">
    <source>
        <dbReference type="Proteomes" id="UP000190961"/>
    </source>
</evidence>
<sequence>MKITTVIPTRNRPMHINRVLQTLQSQTRQADEIIIVDSSDEKSYIDEVLKHFSHLPLKCIQSSASVCIQRNRGIAVAQGDWIFLCDDDIELNSDYLEKLELYTKCNIECGAVAGRLLQQEDNSWVDQYPVKGAKDLIWRFIFQLSVWGDLQTIKSSFPINIPLLYIKRFYSRRGNDLTLAGWPLITSWKKGSFQTTVYSLGANLIKRDWLLVSPYDEVLDPSGIGDNYGVAIGFPQSLGIHVLDTTFAYHHRAHENRLDRTLAYYRRVLALHYFIKKNKKHGILTTPFFIWSLTGNTLLYIFKRNKKLVRANLKIIVLILTSKNPYWLAFKRKEKVIRPDFT</sequence>
<name>A0A1T5LDZ3_9BACT</name>